<organism evidence="1 2">
    <name type="scientific">Maridesulfovibrio hydrothermalis AM13 = DSM 14728</name>
    <dbReference type="NCBI Taxonomy" id="1121451"/>
    <lineage>
        <taxon>Bacteria</taxon>
        <taxon>Pseudomonadati</taxon>
        <taxon>Thermodesulfobacteriota</taxon>
        <taxon>Desulfovibrionia</taxon>
        <taxon>Desulfovibrionales</taxon>
        <taxon>Desulfovibrionaceae</taxon>
        <taxon>Maridesulfovibrio</taxon>
    </lineage>
</organism>
<proteinExistence type="predicted"/>
<dbReference type="KEGG" id="dhy:DESAM_21737"/>
<keyword evidence="2" id="KW-1185">Reference proteome</keyword>
<name>L0RB86_9BACT</name>
<evidence type="ECO:0000313" key="1">
    <source>
        <dbReference type="EMBL" id="CCO24014.1"/>
    </source>
</evidence>
<evidence type="ECO:0000313" key="2">
    <source>
        <dbReference type="Proteomes" id="UP000010808"/>
    </source>
</evidence>
<dbReference type="AlphaFoldDB" id="L0RB86"/>
<dbReference type="HOGENOM" id="CLU_2896737_0_0_7"/>
<gene>
    <name evidence="1" type="ORF">DESAM_21737</name>
</gene>
<dbReference type="Proteomes" id="UP000010808">
    <property type="component" value="Chromosome"/>
</dbReference>
<dbReference type="STRING" id="1121451.DESAM_21737"/>
<reference evidence="1 2" key="1">
    <citation type="submission" date="2012-10" db="EMBL/GenBank/DDBJ databases">
        <authorList>
            <person name="Genoscope - CEA"/>
        </authorList>
    </citation>
    <scope>NUCLEOTIDE SEQUENCE [LARGE SCALE GENOMIC DNA]</scope>
    <source>
        <strain evidence="2">AM13 / DSM 14728</strain>
    </source>
</reference>
<sequence length="62" mass="6919">MFVTLSKNCMNFSLQFTQVTVIAEAGVKTLKNAPMKITVIIDLIFEFIPSAQSIFGQQFKSC</sequence>
<protein>
    <submittedName>
        <fullName evidence="1">Uncharacterized protein</fullName>
    </submittedName>
</protein>
<dbReference type="EMBL" id="FO203522">
    <property type="protein sequence ID" value="CCO24014.1"/>
    <property type="molecule type" value="Genomic_DNA"/>
</dbReference>
<dbReference type="PATRIC" id="fig|1121451.3.peg.1976"/>
<accession>L0RB86</accession>